<dbReference type="PaxDb" id="8355-A0A1L8HT08"/>
<feature type="compositionally biased region" description="Low complexity" evidence="12">
    <location>
        <begin position="259"/>
        <end position="279"/>
    </location>
</feature>
<protein>
    <recommendedName>
        <fullName evidence="3">UV-stimulated scaffold protein A</fullName>
    </recommendedName>
</protein>
<dbReference type="RefSeq" id="XP_018083393.1">
    <property type="nucleotide sequence ID" value="XM_018227904.2"/>
</dbReference>
<reference evidence="15 16" key="1">
    <citation type="submission" date="2022-04" db="UniProtKB">
        <authorList>
            <consortium name="RefSeq"/>
        </authorList>
    </citation>
    <scope>IDENTIFICATION</scope>
    <source>
        <strain evidence="15 16">J_2021</strain>
        <tissue evidence="15 16">Erythrocytes</tissue>
    </source>
</reference>
<dbReference type="GO" id="GO:0008270">
    <property type="term" value="F:zinc ion binding"/>
    <property type="evidence" value="ECO:0007669"/>
    <property type="project" value="UniProtKB-KW"/>
</dbReference>
<dbReference type="GeneID" id="108697653"/>
<keyword evidence="6" id="KW-0227">DNA damage</keyword>
<dbReference type="GO" id="GO:0005694">
    <property type="term" value="C:chromosome"/>
    <property type="evidence" value="ECO:0000318"/>
    <property type="project" value="GO_Central"/>
</dbReference>
<evidence type="ECO:0000313" key="16">
    <source>
        <dbReference type="RefSeq" id="XP_018083400.1"/>
    </source>
</evidence>
<evidence type="ECO:0000256" key="10">
    <source>
        <dbReference type="ARBA" id="ARBA00023204"/>
    </source>
</evidence>
<feature type="region of interest" description="Disordered" evidence="12">
    <location>
        <begin position="222"/>
        <end position="309"/>
    </location>
</feature>
<feature type="region of interest" description="Disordered" evidence="12">
    <location>
        <begin position="662"/>
        <end position="701"/>
    </location>
</feature>
<evidence type="ECO:0000256" key="6">
    <source>
        <dbReference type="ARBA" id="ARBA00022763"/>
    </source>
</evidence>
<evidence type="ECO:0000256" key="4">
    <source>
        <dbReference type="ARBA" id="ARBA00022454"/>
    </source>
</evidence>
<dbReference type="InterPro" id="IPR049431">
    <property type="entry name" value="UVSSA_C"/>
</dbReference>
<dbReference type="OMA" id="EEHAEMR"/>
<keyword evidence="8" id="KW-0862">Zinc</keyword>
<dbReference type="OrthoDB" id="5594015at2759"/>
<feature type="domain" description="UV-stimulated scaffold protein A C-terminal" evidence="13">
    <location>
        <begin position="521"/>
        <end position="625"/>
    </location>
</feature>
<evidence type="ECO:0000256" key="8">
    <source>
        <dbReference type="ARBA" id="ARBA00022833"/>
    </source>
</evidence>
<feature type="compositionally biased region" description="Polar residues" evidence="12">
    <location>
        <begin position="225"/>
        <end position="251"/>
    </location>
</feature>
<evidence type="ECO:0000256" key="5">
    <source>
        <dbReference type="ARBA" id="ARBA00022723"/>
    </source>
</evidence>
<evidence type="ECO:0000313" key="14">
    <source>
        <dbReference type="Proteomes" id="UP000186698"/>
    </source>
</evidence>
<dbReference type="KEGG" id="xla:108697653"/>
<comment type="subcellular location">
    <subcellularLocation>
        <location evidence="1">Chromosome</location>
    </subcellularLocation>
</comment>
<keyword evidence="14" id="KW-1185">Reference proteome</keyword>
<feature type="compositionally biased region" description="Basic residues" evidence="12">
    <location>
        <begin position="673"/>
        <end position="683"/>
    </location>
</feature>
<dbReference type="GO" id="GO:0000993">
    <property type="term" value="F:RNA polymerase II complex binding"/>
    <property type="evidence" value="ECO:0000318"/>
    <property type="project" value="GO_Central"/>
</dbReference>
<feature type="compositionally biased region" description="Basic and acidic residues" evidence="12">
    <location>
        <begin position="489"/>
        <end position="506"/>
    </location>
</feature>
<dbReference type="Proteomes" id="UP000186698">
    <property type="component" value="Chromosome 1L"/>
</dbReference>
<evidence type="ECO:0000256" key="3">
    <source>
        <dbReference type="ARBA" id="ARBA00022111"/>
    </source>
</evidence>
<feature type="coiled-coil region" evidence="11">
    <location>
        <begin position="384"/>
        <end position="411"/>
    </location>
</feature>
<dbReference type="STRING" id="8355.A0A1L8HT08"/>
<evidence type="ECO:0000259" key="13">
    <source>
        <dbReference type="Pfam" id="PF09740"/>
    </source>
</evidence>
<keyword evidence="10" id="KW-0234">DNA repair</keyword>
<comment type="similarity">
    <text evidence="2">Belongs to the UVSSA family.</text>
</comment>
<evidence type="ECO:0000256" key="2">
    <source>
        <dbReference type="ARBA" id="ARBA00009240"/>
    </source>
</evidence>
<organism evidence="15">
    <name type="scientific">Xenopus laevis</name>
    <name type="common">African clawed frog</name>
    <dbReference type="NCBI Taxonomy" id="8355"/>
    <lineage>
        <taxon>Eukaryota</taxon>
        <taxon>Metazoa</taxon>
        <taxon>Chordata</taxon>
        <taxon>Craniata</taxon>
        <taxon>Vertebrata</taxon>
        <taxon>Euteleostomi</taxon>
        <taxon>Amphibia</taxon>
        <taxon>Batrachia</taxon>
        <taxon>Anura</taxon>
        <taxon>Pipoidea</taxon>
        <taxon>Pipidae</taxon>
        <taxon>Xenopodinae</taxon>
        <taxon>Xenopus</taxon>
        <taxon>Xenopus</taxon>
    </lineage>
</organism>
<dbReference type="GO" id="GO:0006283">
    <property type="term" value="P:transcription-coupled nucleotide-excision repair"/>
    <property type="evidence" value="ECO:0000318"/>
    <property type="project" value="GO_Central"/>
</dbReference>
<evidence type="ECO:0000313" key="17">
    <source>
        <dbReference type="Xenbase" id="XB-GENE-6486038"/>
    </source>
</evidence>
<evidence type="ECO:0000313" key="15">
    <source>
        <dbReference type="RefSeq" id="XP_018083393.1"/>
    </source>
</evidence>
<keyword evidence="5" id="KW-0479">Metal-binding</keyword>
<feature type="compositionally biased region" description="Acidic residues" evidence="12">
    <location>
        <begin position="416"/>
        <end position="427"/>
    </location>
</feature>
<evidence type="ECO:0000256" key="1">
    <source>
        <dbReference type="ARBA" id="ARBA00004286"/>
    </source>
</evidence>
<proteinExistence type="inferred from homology"/>
<dbReference type="AlphaFoldDB" id="A0A1L8HT08"/>
<gene>
    <name evidence="15 16 17" type="primary">uvssa.L</name>
</gene>
<feature type="coiled-coil region" evidence="11">
    <location>
        <begin position="168"/>
        <end position="195"/>
    </location>
</feature>
<evidence type="ECO:0000256" key="11">
    <source>
        <dbReference type="SAM" id="Coils"/>
    </source>
</evidence>
<feature type="compositionally biased region" description="Basic and acidic residues" evidence="12">
    <location>
        <begin position="428"/>
        <end position="446"/>
    </location>
</feature>
<dbReference type="Pfam" id="PF09740">
    <property type="entry name" value="DUF2043"/>
    <property type="match status" value="1"/>
</dbReference>
<dbReference type="PANTHER" id="PTHR28670">
    <property type="entry name" value="UV-STIMULATED SCAFFOLD PROTEIN A"/>
    <property type="match status" value="1"/>
</dbReference>
<evidence type="ECO:0000256" key="7">
    <source>
        <dbReference type="ARBA" id="ARBA00022771"/>
    </source>
</evidence>
<dbReference type="PANTHER" id="PTHR28670:SF1">
    <property type="entry name" value="UV-STIMULATED SCAFFOLD PROTEIN A"/>
    <property type="match status" value="1"/>
</dbReference>
<dbReference type="Pfam" id="PF20867">
    <property type="entry name" value="UVSSA_N"/>
    <property type="match status" value="1"/>
</dbReference>
<dbReference type="InterPro" id="IPR008942">
    <property type="entry name" value="ENTH_VHS"/>
</dbReference>
<name>A0A1L8HT08_XENLA</name>
<dbReference type="Gene3D" id="1.25.40.90">
    <property type="match status" value="1"/>
</dbReference>
<feature type="compositionally biased region" description="Basic and acidic residues" evidence="12">
    <location>
        <begin position="282"/>
        <end position="299"/>
    </location>
</feature>
<dbReference type="RefSeq" id="XP_018083400.1">
    <property type="nucleotide sequence ID" value="XM_018227911.2"/>
</dbReference>
<dbReference type="InterPro" id="IPR018610">
    <property type="entry name" value="UVSSA"/>
</dbReference>
<dbReference type="Xenbase" id="XB-GENE-6486038">
    <property type="gene designation" value="uvssa.L"/>
</dbReference>
<keyword evidence="4" id="KW-0158">Chromosome</keyword>
<keyword evidence="9 11" id="KW-0175">Coiled coil</keyword>
<dbReference type="AGR" id="Xenbase:XB-GENE-6486038"/>
<dbReference type="InterPro" id="IPR049408">
    <property type="entry name" value="UVSSA_N_a-solenoid_rpt"/>
</dbReference>
<accession>A0A1L8HT08</accession>
<keyword evidence="7" id="KW-0863">Zinc-finger</keyword>
<dbReference type="GO" id="GO:0009411">
    <property type="term" value="P:response to UV"/>
    <property type="evidence" value="ECO:0000318"/>
    <property type="project" value="GO_Central"/>
</dbReference>
<evidence type="ECO:0000256" key="12">
    <source>
        <dbReference type="SAM" id="MobiDB-lite"/>
    </source>
</evidence>
<dbReference type="CTD" id="108697653"/>
<evidence type="ECO:0000256" key="9">
    <source>
        <dbReference type="ARBA" id="ARBA00023054"/>
    </source>
</evidence>
<sequence>MDQKLSELVETLTTSGEPQLNPQQLKELKRICRSSDEHINHVYHLLMTQLNEEHAEIRLSALQIVSELFTRSHLFRTLLISNFQEFLELTIETDHEQPLPPPKEVAQKMKILAIRTVQEWHEKFGDAYKKLALGYNFLKQNKKIDFQDVRSRTLAERMREEEKQKRLENIYKEKVKRATSEMEDMLEEIQSSLTEMENCFKLLLPDPKEFSVFTEMDFASDMRTKPSSQSPVNDKSSSQSPAHSMSTSQMPLDNDDEQPCCSKNLPPLLSSCSSSASGSERNFGEDTKESDKSARKSDTDDSDGDYEEGRESFLRHHGLGSHAYSLSLEISTDLKVNENENNRDVLNNLMDAHKLLKNKYWPAVQSWIQLLTKAGANGDSLKCAIDLKKEIESAMKKYKEMNVECNSRERKVMTASDDDDDEDEFEEVPEKEGYEPHIPDHLREEYGLEPSTSKRPMKKTEVKKPQVPPLRKRNDNELDPTCATATLKTIKEKTAKALPESSRDSGEPNSKCPKQETDLSQAPAVPFGLDLHYWGEEQPTAGKILKVRSQHRFWASSEVDEEVESKEFEAMLKTRYITIAGKFEPVKHKCFAPMPNGSLCERQDRYKCPFHGKIIPRDAIGVPINAEDRAREAKQKFEMQAQEQDWRDPELMREIEQATGVDLGSSKCPGKGKGAKRKSKKKYPNLTDLKQKANTSRSRLEKRVFNSGSVKRVISAMNRADKSRHEKFANQFNYALN</sequence>
<feature type="region of interest" description="Disordered" evidence="12">
    <location>
        <begin position="411"/>
        <end position="521"/>
    </location>
</feature>